<dbReference type="InterPro" id="IPR054464">
    <property type="entry name" value="ULD_fung"/>
</dbReference>
<protein>
    <recommendedName>
        <fullName evidence="7">Ubiquitin-like domain-containing protein</fullName>
    </recommendedName>
</protein>
<dbReference type="PANTHER" id="PTHR46494:SF1">
    <property type="entry name" value="CORA FAMILY METAL ION TRANSPORTER (EUROFUNG)"/>
    <property type="match status" value="1"/>
</dbReference>
<dbReference type="RefSeq" id="XP_001800472.1">
    <property type="nucleotide sequence ID" value="XM_001800420.1"/>
</dbReference>
<dbReference type="EMBL" id="CH445340">
    <property type="protein sequence ID" value="EAT82525.2"/>
    <property type="molecule type" value="Genomic_DNA"/>
</dbReference>
<dbReference type="InParanoid" id="Q0UDH4"/>
<feature type="region of interest" description="Disordered" evidence="5">
    <location>
        <begin position="195"/>
        <end position="239"/>
    </location>
</feature>
<keyword evidence="2 6" id="KW-0812">Transmembrane</keyword>
<proteinExistence type="predicted"/>
<dbReference type="GO" id="GO:0046873">
    <property type="term" value="F:metal ion transmembrane transporter activity"/>
    <property type="evidence" value="ECO:0007669"/>
    <property type="project" value="InterPro"/>
</dbReference>
<dbReference type="Gene3D" id="1.20.58.340">
    <property type="entry name" value="Magnesium transport protein CorA, transmembrane region"/>
    <property type="match status" value="1"/>
</dbReference>
<feature type="transmembrane region" description="Helical" evidence="6">
    <location>
        <begin position="1093"/>
        <end position="1117"/>
    </location>
</feature>
<evidence type="ECO:0000256" key="2">
    <source>
        <dbReference type="ARBA" id="ARBA00022692"/>
    </source>
</evidence>
<evidence type="ECO:0000256" key="1">
    <source>
        <dbReference type="ARBA" id="ARBA00004651"/>
    </source>
</evidence>
<feature type="domain" description="Ubiquitin-like" evidence="7">
    <location>
        <begin position="34"/>
        <end position="115"/>
    </location>
</feature>
<dbReference type="SUPFAM" id="SSF144083">
    <property type="entry name" value="Magnesium transport protein CorA, transmembrane region"/>
    <property type="match status" value="1"/>
</dbReference>
<comment type="subcellular location">
    <subcellularLocation>
        <location evidence="1">Cell membrane</location>
        <topology evidence="1">Multi-pass membrane protein</topology>
    </subcellularLocation>
</comment>
<accession>Q0UDH4</accession>
<feature type="region of interest" description="Disordered" evidence="5">
    <location>
        <begin position="126"/>
        <end position="164"/>
    </location>
</feature>
<dbReference type="VEuPathDB" id="FungiDB:JI435_101900"/>
<dbReference type="InterPro" id="IPR045863">
    <property type="entry name" value="CorA_TM1_TM2"/>
</dbReference>
<feature type="region of interest" description="Disordered" evidence="5">
    <location>
        <begin position="1323"/>
        <end position="1344"/>
    </location>
</feature>
<sequence length="1344" mass="151612">MSTSAANAELVGADNTLVDNSPRPTRTTRDDAESSQTILFEDHRGENYVWPFELCRTYEAIKPLIEEVYVSHGDAYHLSEVRNGNYDIETDGAIILPSVWGFVVKPSKNIKISFRRDDILRRQSLPESNEGEWDPIPQDQFANVRGPELRRRSSPDRTQGQWRHIHRTRFDNVRTSEFLRPREYVEEVTIDVDTQHVRASKPHTPSRSEERLSIGEDNQSSESDSDADSLISTSDQGNGFAQDVDNLEIIREVPPIVDIDGNRISFAVDTSKLSQSLVTHGNIERNRCDERQLREKEHTGQGSLEKYKITKAVMGEIDGRTVIQIYTLPGPTNPKLHNGVQITWHHMHSPQLSWARFKDLCLELPDLSGRLKLLTREAFARIERHKVKAFLDGFFIEPGTVLRTIEKCQPDPQAVIFSCIPYLELEQPHVPLLQKSGDRLFPPRTLMQAMYPYEPVRDRDSEQAYLVTCGHRPLADEMVKSIGVVKEDLSQLGAADVAKNSLTTWNSPAGGRLVTASNWRTIIKRTDLLSIDLESAEGTLTASTIEEPGINHSNTSGSVPPFFIWSPADGYKSILATSDPQGGVSIEARHESLCLEYAEKSMMNETLSKYDTTNVVDKTFASTTYYQSLPEGTHEHVRAQLQSLCSENVRAEQAPASHESSHAAVIATQCTDIVDKADMFCGIVQATFSLFVSDTDNSSILRKVWSAMENIHKWAVKVRTRGAVGGSTSEPADSGIRHRRMANSGWYIRGGQEGSVLLPEADKKLRRSIERCRRCTSTAPFENAETAITHLRSHSKSASSEAKGSSDVKVSVPAKSADKANLNDWIIHATQFEREKSNAGGLKILTQACGDALDLLERGKGLTDGVKNEDGSKSDLYTFPRELLEAFRKLIVFYLAVERALYYTEKSYQNVEDTMNVERELPYSEEGLRVLKRFAQGVDNSLLLARSELCSMVRPEISTDPMHNLELGPEYVCSWLMRRLMAKPLEKLNHRPGKRLIRDLNLLQEELQVLAMINKSQMNVVHNYMRVLDDTTYEIDVPTRRAMFPLERMLLQSSLENLALSREEYDDLIRRSGPLSDQTKQSLEIYEEDHGKAITAFTVVTVIFLPLSFVTSFFGMNTVDIRDMTSGQSLFWAIALPLTFITIGATVLIGYNGDTLRDIIASVYYRIIGKQDSSISARGISVAQRKRAKQLQQDENNSLDTSLADEAEYARPQPVAILDERYDTGYVPHTTYTEAIEPIAHIRKSDPYVPTTDAWFRTQRLNTAPIPPRIASHEPARRYGARHVQRSFSYHDDGHYTGRAGRAPAVHYYDDIVRHDGGGVLQDDYSWHKKGRHRHVGDEPHRRR</sequence>
<evidence type="ECO:0000256" key="3">
    <source>
        <dbReference type="ARBA" id="ARBA00022989"/>
    </source>
</evidence>
<evidence type="ECO:0000256" key="5">
    <source>
        <dbReference type="SAM" id="MobiDB-lite"/>
    </source>
</evidence>
<dbReference type="PANTHER" id="PTHR46494">
    <property type="entry name" value="CORA FAMILY METAL ION TRANSPORTER (EUROFUNG)"/>
    <property type="match status" value="1"/>
</dbReference>
<dbReference type="Proteomes" id="UP000001055">
    <property type="component" value="Unassembled WGS sequence"/>
</dbReference>
<dbReference type="KEGG" id="pno:SNOG_10190"/>
<dbReference type="InterPro" id="IPR002523">
    <property type="entry name" value="MgTranspt_CorA/ZnTranspt_ZntB"/>
</dbReference>
<keyword evidence="4 6" id="KW-0472">Membrane</keyword>
<dbReference type="HOGENOM" id="CLU_259848_0_0_1"/>
<feature type="transmembrane region" description="Helical" evidence="6">
    <location>
        <begin position="1129"/>
        <end position="1151"/>
    </location>
</feature>
<reference evidence="9" key="1">
    <citation type="journal article" date="2007" name="Plant Cell">
        <title>Dothideomycete-plant interactions illuminated by genome sequencing and EST analysis of the wheat pathogen Stagonospora nodorum.</title>
        <authorList>
            <person name="Hane J.K."/>
            <person name="Lowe R.G."/>
            <person name="Solomon P.S."/>
            <person name="Tan K.C."/>
            <person name="Schoch C.L."/>
            <person name="Spatafora J.W."/>
            <person name="Crous P.W."/>
            <person name="Kodira C."/>
            <person name="Birren B.W."/>
            <person name="Galagan J.E."/>
            <person name="Torriani S.F."/>
            <person name="McDonald B.A."/>
            <person name="Oliver R.P."/>
        </authorList>
    </citation>
    <scope>NUCLEOTIDE SEQUENCE [LARGE SCALE GENOMIC DNA]</scope>
    <source>
        <strain evidence="9">SN15 / ATCC MYA-4574 / FGSC 10173</strain>
    </source>
</reference>
<evidence type="ECO:0000259" key="7">
    <source>
        <dbReference type="Pfam" id="PF22893"/>
    </source>
</evidence>
<evidence type="ECO:0000313" key="9">
    <source>
        <dbReference type="Proteomes" id="UP000001055"/>
    </source>
</evidence>
<evidence type="ECO:0000256" key="6">
    <source>
        <dbReference type="SAM" id="Phobius"/>
    </source>
</evidence>
<name>Q0UDH4_PHANO</name>
<dbReference type="Pfam" id="PF22893">
    <property type="entry name" value="ULD_2"/>
    <property type="match status" value="1"/>
</dbReference>
<gene>
    <name evidence="8" type="ORF">SNOG_10190</name>
</gene>
<dbReference type="GO" id="GO:0005886">
    <property type="term" value="C:plasma membrane"/>
    <property type="evidence" value="ECO:0007669"/>
    <property type="project" value="UniProtKB-SubCell"/>
</dbReference>
<organism evidence="8 9">
    <name type="scientific">Phaeosphaeria nodorum (strain SN15 / ATCC MYA-4574 / FGSC 10173)</name>
    <name type="common">Glume blotch fungus</name>
    <name type="synonym">Parastagonospora nodorum</name>
    <dbReference type="NCBI Taxonomy" id="321614"/>
    <lineage>
        <taxon>Eukaryota</taxon>
        <taxon>Fungi</taxon>
        <taxon>Dikarya</taxon>
        <taxon>Ascomycota</taxon>
        <taxon>Pezizomycotina</taxon>
        <taxon>Dothideomycetes</taxon>
        <taxon>Pleosporomycetidae</taxon>
        <taxon>Pleosporales</taxon>
        <taxon>Pleosporineae</taxon>
        <taxon>Phaeosphaeriaceae</taxon>
        <taxon>Parastagonospora</taxon>
    </lineage>
</organism>
<feature type="region of interest" description="Disordered" evidence="5">
    <location>
        <begin position="1"/>
        <end position="35"/>
    </location>
</feature>
<feature type="compositionally biased region" description="Polar residues" evidence="5">
    <location>
        <begin position="230"/>
        <end position="239"/>
    </location>
</feature>
<dbReference type="Pfam" id="PF01544">
    <property type="entry name" value="CorA"/>
    <property type="match status" value="1"/>
</dbReference>
<evidence type="ECO:0000256" key="4">
    <source>
        <dbReference type="ARBA" id="ARBA00023136"/>
    </source>
</evidence>
<evidence type="ECO:0000313" key="8">
    <source>
        <dbReference type="EMBL" id="EAT82525.2"/>
    </source>
</evidence>
<dbReference type="GeneID" id="5977378"/>
<dbReference type="eggNOG" id="ENOG502S5DR">
    <property type="taxonomic scope" value="Eukaryota"/>
</dbReference>
<keyword evidence="3 6" id="KW-1133">Transmembrane helix</keyword>